<evidence type="ECO:0000256" key="1">
    <source>
        <dbReference type="SAM" id="Coils"/>
    </source>
</evidence>
<evidence type="ECO:0000313" key="4">
    <source>
        <dbReference type="Proteomes" id="UP000800082"/>
    </source>
</evidence>
<sequence length="816" mass="92082">MNMDPTDAGRPASRRDSNVSLSLVGVPSLSEPVQTADVFEFDVDPDVDNSTEDFSAQLGAFCANIGVPNGQSLNDYQVAPYLESAELPRVSAANEQYDSFMYDPTDLSLFSVQQSSGYPDPRGYHSPPEGPYFYYTYDALAPAADAFSTLGLAALPDSNALTGYEDVQHVPQQHGYLPDSWTLPVEAGSLPAQHTGYMPVDASIQYATNPTESAQVTTATQSLIFGPVSSSVIQPYKHDESQISDSDSDGDYRDIEPKTTKIFKREQRKQRRKSSLSSACTSAGTPASPVKYNAGEKPKKHDAKSWIRVNANTEGDTRTAKINNWKNKYEYKPLPLGSWTSGEHTFKYTQYENVDFLTEAPMSTRKIRDYIMNYPCDDQKRVVLWIQKMPADQGRRYGSQQHSKCAFKDCPVQKYITGTINTGEYRVGFDEKHFTYGDKIDPYDCTAYAHLYCMEQFLDFEQVCQVADVRVDTRIDLPLEPNGKAAFSMIDVPARAEMERFVKLAAKGKLRMAERWFNYPFHGDYQSKHQKPHEHTLTYLAHCMYEVHQDDSHKKQAALRRVTVSQRRVHLGDLEMSVADKRIQREVFGRKNKGRNEKYEDYYDKRIREHIKRAEKDAEKFLEEKARGKKRNACRAPKKGKKGKVVQYAESGDDEPNCSAGSRKTHQYNETAYMRDIAAPPVQATDVQPLQTYLGTAPKYPLQSLIDPVLDSPYGLYAVPVTPKLNIEDFDNFPTCENDLPDDNLEKLLSLSRRQSCADFGPTSILKSPGLVSGRTPRRAVFGAQPVTDSREYGVDNPPSAMFVHRSWRIRAQLGR</sequence>
<accession>A0A6A5RI28</accession>
<reference evidence="3" key="1">
    <citation type="journal article" date="2020" name="Stud. Mycol.">
        <title>101 Dothideomycetes genomes: a test case for predicting lifestyles and emergence of pathogens.</title>
        <authorList>
            <person name="Haridas S."/>
            <person name="Albert R."/>
            <person name="Binder M."/>
            <person name="Bloem J."/>
            <person name="Labutti K."/>
            <person name="Salamov A."/>
            <person name="Andreopoulos B."/>
            <person name="Baker S."/>
            <person name="Barry K."/>
            <person name="Bills G."/>
            <person name="Bluhm B."/>
            <person name="Cannon C."/>
            <person name="Castanera R."/>
            <person name="Culley D."/>
            <person name="Daum C."/>
            <person name="Ezra D."/>
            <person name="Gonzalez J."/>
            <person name="Henrissat B."/>
            <person name="Kuo A."/>
            <person name="Liang C."/>
            <person name="Lipzen A."/>
            <person name="Lutzoni F."/>
            <person name="Magnuson J."/>
            <person name="Mondo S."/>
            <person name="Nolan M."/>
            <person name="Ohm R."/>
            <person name="Pangilinan J."/>
            <person name="Park H.-J."/>
            <person name="Ramirez L."/>
            <person name="Alfaro M."/>
            <person name="Sun H."/>
            <person name="Tritt A."/>
            <person name="Yoshinaga Y."/>
            <person name="Zwiers L.-H."/>
            <person name="Turgeon B."/>
            <person name="Goodwin S."/>
            <person name="Spatafora J."/>
            <person name="Crous P."/>
            <person name="Grigoriev I."/>
        </authorList>
    </citation>
    <scope>NUCLEOTIDE SEQUENCE</scope>
    <source>
        <strain evidence="3">CBS 183.55</strain>
    </source>
</reference>
<dbReference type="EMBL" id="ML978973">
    <property type="protein sequence ID" value="KAF1927219.1"/>
    <property type="molecule type" value="Genomic_DNA"/>
</dbReference>
<evidence type="ECO:0000256" key="2">
    <source>
        <dbReference type="SAM" id="MobiDB-lite"/>
    </source>
</evidence>
<dbReference type="AlphaFoldDB" id="A0A6A5RI28"/>
<keyword evidence="4" id="KW-1185">Reference proteome</keyword>
<dbReference type="Proteomes" id="UP000800082">
    <property type="component" value="Unassembled WGS sequence"/>
</dbReference>
<feature type="compositionally biased region" description="Basic and acidic residues" evidence="2">
    <location>
        <begin position="294"/>
        <end position="305"/>
    </location>
</feature>
<keyword evidence="1" id="KW-0175">Coiled coil</keyword>
<dbReference type="OrthoDB" id="5307331at2759"/>
<name>A0A6A5RI28_9PLEO</name>
<protein>
    <submittedName>
        <fullName evidence="3">Uncharacterized protein</fullName>
    </submittedName>
</protein>
<evidence type="ECO:0000313" key="3">
    <source>
        <dbReference type="EMBL" id="KAF1927219.1"/>
    </source>
</evidence>
<dbReference type="RefSeq" id="XP_033447471.1">
    <property type="nucleotide sequence ID" value="XM_033596117.1"/>
</dbReference>
<organism evidence="3 4">
    <name type="scientific">Didymella exigua CBS 183.55</name>
    <dbReference type="NCBI Taxonomy" id="1150837"/>
    <lineage>
        <taxon>Eukaryota</taxon>
        <taxon>Fungi</taxon>
        <taxon>Dikarya</taxon>
        <taxon>Ascomycota</taxon>
        <taxon>Pezizomycotina</taxon>
        <taxon>Dothideomycetes</taxon>
        <taxon>Pleosporomycetidae</taxon>
        <taxon>Pleosporales</taxon>
        <taxon>Pleosporineae</taxon>
        <taxon>Didymellaceae</taxon>
        <taxon>Didymella</taxon>
    </lineage>
</organism>
<dbReference type="GeneID" id="54353784"/>
<proteinExistence type="predicted"/>
<feature type="compositionally biased region" description="Basic and acidic residues" evidence="2">
    <location>
        <begin position="250"/>
        <end position="265"/>
    </location>
</feature>
<feature type="coiled-coil region" evidence="1">
    <location>
        <begin position="604"/>
        <end position="631"/>
    </location>
</feature>
<gene>
    <name evidence="3" type="ORF">M421DRAFT_6410</name>
</gene>
<feature type="region of interest" description="Disordered" evidence="2">
    <location>
        <begin position="235"/>
        <end position="306"/>
    </location>
</feature>